<keyword evidence="2" id="KW-1185">Reference proteome</keyword>
<evidence type="ECO:0000313" key="2">
    <source>
        <dbReference type="Proteomes" id="UP000768646"/>
    </source>
</evidence>
<dbReference type="EMBL" id="JABTEG010000003">
    <property type="protein sequence ID" value="KAG4305496.1"/>
    <property type="molecule type" value="Genomic_DNA"/>
</dbReference>
<accession>A0ACB7CCY4</accession>
<reference evidence="1 2" key="1">
    <citation type="journal article" date="2021" name="Commun. Biol.">
        <title>Genomic insights into the host specific adaptation of the Pneumocystis genus.</title>
        <authorList>
            <person name="Cisse O.H."/>
            <person name="Ma L."/>
            <person name="Dekker J.P."/>
            <person name="Khil P.P."/>
            <person name="Youn J.-H."/>
            <person name="Brenchley J.M."/>
            <person name="Blair R."/>
            <person name="Pahar B."/>
            <person name="Chabe M."/>
            <person name="Van Rompay K.K.A."/>
            <person name="Keesler R."/>
            <person name="Sukura A."/>
            <person name="Hirsch V."/>
            <person name="Kutty G."/>
            <person name="Liu Y."/>
            <person name="Peng L."/>
            <person name="Chen J."/>
            <person name="Song J."/>
            <person name="Weissenbacher-Lang C."/>
            <person name="Xu J."/>
            <person name="Upham N.S."/>
            <person name="Stajich J.E."/>
            <person name="Cuomo C.A."/>
            <person name="Cushion M.T."/>
            <person name="Kovacs J.A."/>
        </authorList>
    </citation>
    <scope>NUCLEOTIDE SEQUENCE [LARGE SCALE GENOMIC DNA]</scope>
    <source>
        <strain evidence="1 2">RABM</strain>
    </source>
</reference>
<gene>
    <name evidence="1" type="ORF">PORY_001052</name>
</gene>
<evidence type="ECO:0000313" key="1">
    <source>
        <dbReference type="EMBL" id="KAG4305496.1"/>
    </source>
</evidence>
<dbReference type="Proteomes" id="UP000768646">
    <property type="component" value="Unassembled WGS sequence"/>
</dbReference>
<organism evidence="1 2">
    <name type="scientific">Pneumocystis oryctolagi</name>
    <dbReference type="NCBI Taxonomy" id="42067"/>
    <lineage>
        <taxon>Eukaryota</taxon>
        <taxon>Fungi</taxon>
        <taxon>Dikarya</taxon>
        <taxon>Ascomycota</taxon>
        <taxon>Taphrinomycotina</taxon>
        <taxon>Pneumocystomycetes</taxon>
        <taxon>Pneumocystaceae</taxon>
        <taxon>Pneumocystis</taxon>
    </lineage>
</organism>
<comment type="caution">
    <text evidence="1">The sequence shown here is derived from an EMBL/GenBank/DDBJ whole genome shotgun (WGS) entry which is preliminary data.</text>
</comment>
<name>A0ACB7CCY4_9ASCO</name>
<sequence length="235" mass="26767">MTERKSLWVPIECDPLILTQYLWELGISKDLKFYEIFSLDDSYISEFVSRPVYSLVFVFPVIELNKNDNLGPKTLFIKNNQNILWCKQTINNSCGTIALLHASCNGDARNFIVPGSLLSNILNEIQDLDIFSRSKFIESSLQLEAIHAKFASQGTTLVQNSSDDIPFHYICITKSSKDGHLYELDGRNPLGPIDHGILKDNDLLGDQSIQIIKKYIDRRKNEFRFSLCALAPVLY</sequence>
<protein>
    <submittedName>
        <fullName evidence="1">Uncharacterized protein</fullName>
    </submittedName>
</protein>
<proteinExistence type="predicted"/>